<keyword evidence="3" id="KW-0539">Nucleus</keyword>
<comment type="subcellular location">
    <subcellularLocation>
        <location evidence="1">Nucleus</location>
    </subcellularLocation>
</comment>
<name>A0A6J3MFF4_9PEZI</name>
<accession>A0A6J3MFF4</accession>
<sequence>MASAQRQVVHQDYIARVRYSNALPPPPNPPKLLDIPGTGLAGGQYTSAGYASRLAREQPLNIEADAELGMPIDLIGLPGVFEGSEAAILARPGAQVTHPADKALLKPLSALSKPIAAHTVSFLRRTEYTATQNIQHFSSSTAKDLNRAREDVRRRRQDENKEDPINIMRNIIKGFDIAYPKDAYKGEDNTTNLRGAQPTADDLKGWAKPVHPTNPRLKLLESYPVLPDLDAIPTTGFYIVMKLSTNPLISGAKNDERLNAAILRPVNDAKAESEYQQKLAEWNPDSTNPEPIREYDYDYFIPAEESSVRGIKRKFDVNDHENEDPELYTADLGDGLRAFKYSRVRTYETQNQHGDAQNFYNDSVALALHDPEEAGNANPGAKKRLQKGAYIYPIVQRTSLRPKRGNPRMLASGEEQKVDELNVTITEMDEASRASQQERRAALDPNAVPVAAAG</sequence>
<dbReference type="GO" id="GO:0000993">
    <property type="term" value="F:RNA polymerase II complex binding"/>
    <property type="evidence" value="ECO:0007669"/>
    <property type="project" value="TreeGrafter"/>
</dbReference>
<evidence type="ECO:0000256" key="4">
    <source>
        <dbReference type="SAM" id="MobiDB-lite"/>
    </source>
</evidence>
<dbReference type="PANTHER" id="PTHR23188:SF12">
    <property type="entry name" value="RNA POLYMERASE II-ASSOCIATED FACTOR 1 HOMOLOG"/>
    <property type="match status" value="1"/>
</dbReference>
<dbReference type="GO" id="GO:0016593">
    <property type="term" value="C:Cdc73/Paf1 complex"/>
    <property type="evidence" value="ECO:0007669"/>
    <property type="project" value="InterPro"/>
</dbReference>
<dbReference type="GO" id="GO:0003682">
    <property type="term" value="F:chromatin binding"/>
    <property type="evidence" value="ECO:0007669"/>
    <property type="project" value="TreeGrafter"/>
</dbReference>
<evidence type="ECO:0000313" key="5">
    <source>
        <dbReference type="Proteomes" id="UP000504637"/>
    </source>
</evidence>
<dbReference type="InterPro" id="IPR007133">
    <property type="entry name" value="RNA_pol_II-assoc_Paf1"/>
</dbReference>
<dbReference type="RefSeq" id="XP_033463420.1">
    <property type="nucleotide sequence ID" value="XM_033607333.1"/>
</dbReference>
<proteinExistence type="inferred from homology"/>
<feature type="compositionally biased region" description="Basic and acidic residues" evidence="4">
    <location>
        <begin position="430"/>
        <end position="442"/>
    </location>
</feature>
<reference evidence="6" key="1">
    <citation type="submission" date="2020-01" db="EMBL/GenBank/DDBJ databases">
        <authorList>
            <consortium name="DOE Joint Genome Institute"/>
            <person name="Haridas S."/>
            <person name="Albert R."/>
            <person name="Binder M."/>
            <person name="Bloem J."/>
            <person name="Labutti K."/>
            <person name="Salamov A."/>
            <person name="Andreopoulos B."/>
            <person name="Baker S.E."/>
            <person name="Barry K."/>
            <person name="Bills G."/>
            <person name="Bluhm B.H."/>
            <person name="Cannon C."/>
            <person name="Castanera R."/>
            <person name="Culley D.E."/>
            <person name="Daum C."/>
            <person name="Ezra D."/>
            <person name="Gonzalez J.B."/>
            <person name="Henrissat B."/>
            <person name="Kuo A."/>
            <person name="Liang C."/>
            <person name="Lipzen A."/>
            <person name="Lutzoni F."/>
            <person name="Magnuson J."/>
            <person name="Mondo S."/>
            <person name="Nolan M."/>
            <person name="Ohm R."/>
            <person name="Pangilinan J."/>
            <person name="Park H.-J."/>
            <person name="Ramirez L."/>
            <person name="Alfaro M."/>
            <person name="Sun H."/>
            <person name="Tritt A."/>
            <person name="Yoshinaga Y."/>
            <person name="Zwiers L.-H."/>
            <person name="Turgeon B.G."/>
            <person name="Goodwin S.B."/>
            <person name="Spatafora J.W."/>
            <person name="Crous P.W."/>
            <person name="Grigoriev I.V."/>
        </authorList>
    </citation>
    <scope>NUCLEOTIDE SEQUENCE</scope>
    <source>
        <strain evidence="6">CBS 342.82</strain>
    </source>
</reference>
<evidence type="ECO:0000313" key="6">
    <source>
        <dbReference type="RefSeq" id="XP_033463420.1"/>
    </source>
</evidence>
<dbReference type="GeneID" id="54365133"/>
<evidence type="ECO:0000256" key="3">
    <source>
        <dbReference type="ARBA" id="ARBA00023242"/>
    </source>
</evidence>
<dbReference type="AlphaFoldDB" id="A0A6J3MFF4"/>
<feature type="compositionally biased region" description="Basic and acidic residues" evidence="4">
    <location>
        <begin position="144"/>
        <end position="161"/>
    </location>
</feature>
<evidence type="ECO:0000256" key="1">
    <source>
        <dbReference type="ARBA" id="ARBA00004123"/>
    </source>
</evidence>
<feature type="region of interest" description="Disordered" evidence="4">
    <location>
        <begin position="139"/>
        <end position="161"/>
    </location>
</feature>
<comment type="similarity">
    <text evidence="2">Belongs to the PAF1 family.</text>
</comment>
<reference evidence="6" key="3">
    <citation type="submission" date="2025-08" db="UniProtKB">
        <authorList>
            <consortium name="RefSeq"/>
        </authorList>
    </citation>
    <scope>IDENTIFICATION</scope>
    <source>
        <strain evidence="6">CBS 342.82</strain>
    </source>
</reference>
<dbReference type="GO" id="GO:0006368">
    <property type="term" value="P:transcription elongation by RNA polymerase II"/>
    <property type="evidence" value="ECO:0007669"/>
    <property type="project" value="InterPro"/>
</dbReference>
<dbReference type="Proteomes" id="UP000504637">
    <property type="component" value="Unplaced"/>
</dbReference>
<evidence type="ECO:0000256" key="2">
    <source>
        <dbReference type="ARBA" id="ARBA00007560"/>
    </source>
</evidence>
<feature type="region of interest" description="Disordered" evidence="4">
    <location>
        <begin position="429"/>
        <end position="454"/>
    </location>
</feature>
<keyword evidence="5" id="KW-1185">Reference proteome</keyword>
<gene>
    <name evidence="6" type="ORF">K489DRAFT_407129</name>
</gene>
<organism evidence="6">
    <name type="scientific">Dissoconium aciculare CBS 342.82</name>
    <dbReference type="NCBI Taxonomy" id="1314786"/>
    <lineage>
        <taxon>Eukaryota</taxon>
        <taxon>Fungi</taxon>
        <taxon>Dikarya</taxon>
        <taxon>Ascomycota</taxon>
        <taxon>Pezizomycotina</taxon>
        <taxon>Dothideomycetes</taxon>
        <taxon>Dothideomycetidae</taxon>
        <taxon>Mycosphaerellales</taxon>
        <taxon>Dissoconiaceae</taxon>
        <taxon>Dissoconium</taxon>
    </lineage>
</organism>
<reference evidence="6" key="2">
    <citation type="submission" date="2020-04" db="EMBL/GenBank/DDBJ databases">
        <authorList>
            <consortium name="NCBI Genome Project"/>
        </authorList>
    </citation>
    <scope>NUCLEOTIDE SEQUENCE</scope>
    <source>
        <strain evidence="6">CBS 342.82</strain>
    </source>
</reference>
<dbReference type="Pfam" id="PF03985">
    <property type="entry name" value="Paf1"/>
    <property type="match status" value="1"/>
</dbReference>
<dbReference type="PANTHER" id="PTHR23188">
    <property type="entry name" value="RNA POLYMERASE II-ASSOCIATED FACTOR 1 HOMOLOG"/>
    <property type="match status" value="1"/>
</dbReference>
<dbReference type="OrthoDB" id="10260285at2759"/>
<protein>
    <submittedName>
        <fullName evidence="6">Paf1 complex protein</fullName>
    </submittedName>
</protein>